<dbReference type="InterPro" id="IPR025996">
    <property type="entry name" value="MT1864/Rv1816-like_C"/>
</dbReference>
<evidence type="ECO:0000256" key="4">
    <source>
        <dbReference type="PROSITE-ProRule" id="PRU00335"/>
    </source>
</evidence>
<dbReference type="EMBL" id="CP019312">
    <property type="protein sequence ID" value="APX12172.1"/>
    <property type="molecule type" value="Genomic_DNA"/>
</dbReference>
<dbReference type="KEGG" id="tom:BWR18_11140"/>
<dbReference type="GO" id="GO:0003700">
    <property type="term" value="F:DNA-binding transcription factor activity"/>
    <property type="evidence" value="ECO:0007669"/>
    <property type="project" value="TreeGrafter"/>
</dbReference>
<dbReference type="STRING" id="299262.BWR18_11140"/>
<proteinExistence type="predicted"/>
<organism evidence="6 7">
    <name type="scientific">Tateyamaria omphalii</name>
    <dbReference type="NCBI Taxonomy" id="299262"/>
    <lineage>
        <taxon>Bacteria</taxon>
        <taxon>Pseudomonadati</taxon>
        <taxon>Pseudomonadota</taxon>
        <taxon>Alphaproteobacteria</taxon>
        <taxon>Rhodobacterales</taxon>
        <taxon>Roseobacteraceae</taxon>
        <taxon>Tateyamaria</taxon>
    </lineage>
</organism>
<feature type="DNA-binding region" description="H-T-H motif" evidence="4">
    <location>
        <begin position="44"/>
        <end position="63"/>
    </location>
</feature>
<keyword evidence="3" id="KW-0804">Transcription</keyword>
<dbReference type="AlphaFoldDB" id="A0A1P8MW11"/>
<evidence type="ECO:0000259" key="5">
    <source>
        <dbReference type="PROSITE" id="PS50977"/>
    </source>
</evidence>
<dbReference type="RefSeq" id="WP_076628271.1">
    <property type="nucleotide sequence ID" value="NZ_CP019312.1"/>
</dbReference>
<dbReference type="PROSITE" id="PS50977">
    <property type="entry name" value="HTH_TETR_2"/>
    <property type="match status" value="1"/>
</dbReference>
<keyword evidence="1" id="KW-0805">Transcription regulation</keyword>
<dbReference type="Proteomes" id="UP000186336">
    <property type="component" value="Chromosome"/>
</dbReference>
<dbReference type="PANTHER" id="PTHR30055">
    <property type="entry name" value="HTH-TYPE TRANSCRIPTIONAL REGULATOR RUTR"/>
    <property type="match status" value="1"/>
</dbReference>
<dbReference type="PANTHER" id="PTHR30055:SF220">
    <property type="entry name" value="TETR-FAMILY REGULATORY PROTEIN"/>
    <property type="match status" value="1"/>
</dbReference>
<evidence type="ECO:0000256" key="3">
    <source>
        <dbReference type="ARBA" id="ARBA00023163"/>
    </source>
</evidence>
<dbReference type="Pfam" id="PF13305">
    <property type="entry name" value="TetR_C_33"/>
    <property type="match status" value="1"/>
</dbReference>
<dbReference type="InterPro" id="IPR050109">
    <property type="entry name" value="HTH-type_TetR-like_transc_reg"/>
</dbReference>
<keyword evidence="7" id="KW-1185">Reference proteome</keyword>
<evidence type="ECO:0000313" key="7">
    <source>
        <dbReference type="Proteomes" id="UP000186336"/>
    </source>
</evidence>
<dbReference type="Pfam" id="PF00440">
    <property type="entry name" value="TetR_N"/>
    <property type="match status" value="1"/>
</dbReference>
<feature type="domain" description="HTH tetR-type" evidence="5">
    <location>
        <begin position="21"/>
        <end position="81"/>
    </location>
</feature>
<accession>A0A1P8MW11</accession>
<dbReference type="InterPro" id="IPR001647">
    <property type="entry name" value="HTH_TetR"/>
</dbReference>
<dbReference type="Gene3D" id="1.10.357.10">
    <property type="entry name" value="Tetracycline Repressor, domain 2"/>
    <property type="match status" value="1"/>
</dbReference>
<evidence type="ECO:0000313" key="6">
    <source>
        <dbReference type="EMBL" id="APX12172.1"/>
    </source>
</evidence>
<dbReference type="InterPro" id="IPR009057">
    <property type="entry name" value="Homeodomain-like_sf"/>
</dbReference>
<protein>
    <recommendedName>
        <fullName evidence="5">HTH tetR-type domain-containing protein</fullName>
    </recommendedName>
</protein>
<name>A0A1P8MW11_9RHOB</name>
<evidence type="ECO:0000256" key="1">
    <source>
        <dbReference type="ARBA" id="ARBA00023015"/>
    </source>
</evidence>
<keyword evidence="2 4" id="KW-0238">DNA-binding</keyword>
<reference evidence="6 7" key="1">
    <citation type="submission" date="2017-01" db="EMBL/GenBank/DDBJ databases">
        <title>Complete genome of Tateyamaria omphalii DOK1-4 isolated from seawater in Dokdo.</title>
        <authorList>
            <person name="Kim J.H."/>
            <person name="Chi W.-J."/>
        </authorList>
    </citation>
    <scope>NUCLEOTIDE SEQUENCE [LARGE SCALE GENOMIC DNA]</scope>
    <source>
        <strain evidence="6 7">DOK1-4</strain>
    </source>
</reference>
<dbReference type="SUPFAM" id="SSF48498">
    <property type="entry name" value="Tetracyclin repressor-like, C-terminal domain"/>
    <property type="match status" value="1"/>
</dbReference>
<dbReference type="OrthoDB" id="7056813at2"/>
<sequence>MRQKKLEQASENAPRTQYHHGDLRAHLVETVRILVEEKGADGFSISEAARRAGVSSAAPYKHFGDRAEIVREVAMAGIGRMRDQMDDAAKDASGDPLAPITALGLCYVDFARTEPGVFRLMFGLTKTHSDDAELQAQGEACFDIVKREVAQIMPDGTPLAEIDRRSLMLHMFVHGHAFLEIDGKHDVDLTAEQETMLMADIARRVLRD</sequence>
<gene>
    <name evidence="6" type="ORF">BWR18_11140</name>
</gene>
<dbReference type="SUPFAM" id="SSF46689">
    <property type="entry name" value="Homeodomain-like"/>
    <property type="match status" value="1"/>
</dbReference>
<dbReference type="InterPro" id="IPR036271">
    <property type="entry name" value="Tet_transcr_reg_TetR-rel_C_sf"/>
</dbReference>
<evidence type="ECO:0000256" key="2">
    <source>
        <dbReference type="ARBA" id="ARBA00023125"/>
    </source>
</evidence>
<dbReference type="GO" id="GO:0000976">
    <property type="term" value="F:transcription cis-regulatory region binding"/>
    <property type="evidence" value="ECO:0007669"/>
    <property type="project" value="TreeGrafter"/>
</dbReference>